<dbReference type="EMBL" id="JBEGCJ010000001">
    <property type="protein sequence ID" value="MEQ6916039.1"/>
    <property type="molecule type" value="Genomic_DNA"/>
</dbReference>
<evidence type="ECO:0000313" key="2">
    <source>
        <dbReference type="Proteomes" id="UP001442468"/>
    </source>
</evidence>
<comment type="caution">
    <text evidence="1">The sequence shown here is derived from an EMBL/GenBank/DDBJ whole genome shotgun (WGS) entry which is preliminary data.</text>
</comment>
<proteinExistence type="predicted"/>
<organism evidence="1 2">
    <name type="scientific">Halomonas aquatica</name>
    <dbReference type="NCBI Taxonomy" id="3151123"/>
    <lineage>
        <taxon>Bacteria</taxon>
        <taxon>Pseudomonadati</taxon>
        <taxon>Pseudomonadota</taxon>
        <taxon>Gammaproteobacteria</taxon>
        <taxon>Oceanospirillales</taxon>
        <taxon>Halomonadaceae</taxon>
        <taxon>Halomonas</taxon>
    </lineage>
</organism>
<evidence type="ECO:0000313" key="1">
    <source>
        <dbReference type="EMBL" id="MEQ6916039.1"/>
    </source>
</evidence>
<gene>
    <name evidence="1" type="ORF">ABE960_00670</name>
</gene>
<protein>
    <submittedName>
        <fullName evidence="1">Uncharacterized protein</fullName>
    </submittedName>
</protein>
<reference evidence="1 2" key="1">
    <citation type="submission" date="2024-05" db="EMBL/GenBank/DDBJ databases">
        <title>Halomonas sp. SSM6 16S ribosomal RNA gene Genome sequencing and assembly.</title>
        <authorList>
            <person name="Yook S."/>
        </authorList>
    </citation>
    <scope>NUCLEOTIDE SEQUENCE [LARGE SCALE GENOMIC DNA]</scope>
    <source>
        <strain evidence="1 2">SSM6</strain>
    </source>
</reference>
<name>A0ABV1NAF2_9GAMM</name>
<keyword evidence="2" id="KW-1185">Reference proteome</keyword>
<sequence length="184" mass="20009">MEVGKVKVSYEGKTRIQASKIGSREQMGANAHRYSVAHRDGWQASIGVMDFADSQDVRCLEVGKGAPEAVYRLLHGLRMSISDGPSAGEQWVELSQARIDPEVVPPWSNLKKATSSQLDDGADADVEDVVIEAGGESGTREDLLGDESRRRGYLCCVFRQGELLPPVTSYVLTRLLPLANGYTG</sequence>
<accession>A0ABV1NAF2</accession>
<dbReference type="RefSeq" id="WP_349760291.1">
    <property type="nucleotide sequence ID" value="NZ_JBEGCJ010000001.1"/>
</dbReference>
<dbReference type="Proteomes" id="UP001442468">
    <property type="component" value="Unassembled WGS sequence"/>
</dbReference>